<evidence type="ECO:0000313" key="2">
    <source>
        <dbReference type="Proteomes" id="UP000659084"/>
    </source>
</evidence>
<dbReference type="AlphaFoldDB" id="A0AAW3WVW5"/>
<dbReference type="EMBL" id="JACNYO010000030">
    <property type="protein sequence ID" value="MBC3214870.1"/>
    <property type="molecule type" value="Genomic_DNA"/>
</dbReference>
<evidence type="ECO:0000313" key="1">
    <source>
        <dbReference type="EMBL" id="MBC3214870.1"/>
    </source>
</evidence>
<organism evidence="1 2">
    <name type="scientific">Serratia fonticola</name>
    <dbReference type="NCBI Taxonomy" id="47917"/>
    <lineage>
        <taxon>Bacteria</taxon>
        <taxon>Pseudomonadati</taxon>
        <taxon>Pseudomonadota</taxon>
        <taxon>Gammaproteobacteria</taxon>
        <taxon>Enterobacterales</taxon>
        <taxon>Yersiniaceae</taxon>
        <taxon>Serratia</taxon>
    </lineage>
</organism>
<proteinExistence type="predicted"/>
<reference evidence="1" key="1">
    <citation type="submission" date="2020-08" db="EMBL/GenBank/DDBJ databases">
        <title>Food and environmental bacterial isolates.</title>
        <authorList>
            <person name="Richter L."/>
            <person name="Du Plessis E.M."/>
            <person name="Duvenage S."/>
            <person name="Allam M."/>
            <person name="Korsten L."/>
        </authorList>
    </citation>
    <scope>NUCLEOTIDE SEQUENCE</scope>
    <source>
        <strain evidence="1">UPMP2127</strain>
    </source>
</reference>
<comment type="caution">
    <text evidence="1">The sequence shown here is derived from an EMBL/GenBank/DDBJ whole genome shotgun (WGS) entry which is preliminary data.</text>
</comment>
<accession>A0AAW3WVW5</accession>
<name>A0AAW3WVW5_SERFO</name>
<dbReference type="Proteomes" id="UP000659084">
    <property type="component" value="Unassembled WGS sequence"/>
</dbReference>
<gene>
    <name evidence="1" type="ORF">H8J20_22280</name>
</gene>
<protein>
    <submittedName>
        <fullName evidence="1">Uncharacterized protein</fullName>
    </submittedName>
</protein>
<sequence>MHHVPSWGVVGRGYCVDKTRAFCARYGIDYRALMTTGVTASTLVATGDALAIHLVEFARANPQPQPESK</sequence>